<name>A0ABP2YTW0_STASI</name>
<proteinExistence type="predicted"/>
<dbReference type="RefSeq" id="WP_023015584.1">
    <property type="nucleotide sequence ID" value="NZ_AXDY01000005.1"/>
</dbReference>
<keyword evidence="1" id="KW-0805">Transcription regulation</keyword>
<dbReference type="InterPro" id="IPR009057">
    <property type="entry name" value="Homeodomain-like_sf"/>
</dbReference>
<evidence type="ECO:0000259" key="4">
    <source>
        <dbReference type="PROSITE" id="PS51071"/>
    </source>
</evidence>
<dbReference type="SUPFAM" id="SSF46689">
    <property type="entry name" value="Homeodomain-like"/>
    <property type="match status" value="1"/>
</dbReference>
<dbReference type="Gene3D" id="1.10.10.10">
    <property type="entry name" value="Winged helix-like DNA-binding domain superfamily/Winged helix DNA-binding domain"/>
    <property type="match status" value="1"/>
</dbReference>
<dbReference type="PROSITE" id="PS51071">
    <property type="entry name" value="HTH_RPIR"/>
    <property type="match status" value="1"/>
</dbReference>
<dbReference type="InterPro" id="IPR000281">
    <property type="entry name" value="HTH_RpiR"/>
</dbReference>
<dbReference type="InterPro" id="IPR046348">
    <property type="entry name" value="SIS_dom_sf"/>
</dbReference>
<dbReference type="EMBL" id="AXDY01000005">
    <property type="protein sequence ID" value="ERS93479.1"/>
    <property type="molecule type" value="Genomic_DNA"/>
</dbReference>
<gene>
    <name evidence="6" type="ORF">SSIM_07180</name>
</gene>
<dbReference type="Pfam" id="PF01380">
    <property type="entry name" value="SIS"/>
    <property type="match status" value="1"/>
</dbReference>
<dbReference type="InterPro" id="IPR035472">
    <property type="entry name" value="RpiR-like_SIS"/>
</dbReference>
<dbReference type="CDD" id="cd05013">
    <property type="entry name" value="SIS_RpiR"/>
    <property type="match status" value="1"/>
</dbReference>
<comment type="caution">
    <text evidence="6">The sequence shown here is derived from an EMBL/GenBank/DDBJ whole genome shotgun (WGS) entry which is preliminary data.</text>
</comment>
<evidence type="ECO:0000256" key="1">
    <source>
        <dbReference type="ARBA" id="ARBA00023015"/>
    </source>
</evidence>
<feature type="domain" description="SIS" evidence="5">
    <location>
        <begin position="124"/>
        <end position="266"/>
    </location>
</feature>
<dbReference type="PANTHER" id="PTHR30514:SF10">
    <property type="entry name" value="MURR_RPIR FAMILY TRANSCRIPTIONAL REGULATOR"/>
    <property type="match status" value="1"/>
</dbReference>
<accession>A0ABP2YTW0</accession>
<dbReference type="InterPro" id="IPR001347">
    <property type="entry name" value="SIS_dom"/>
</dbReference>
<dbReference type="Proteomes" id="UP000017131">
    <property type="component" value="Unassembled WGS sequence"/>
</dbReference>
<dbReference type="InterPro" id="IPR036388">
    <property type="entry name" value="WH-like_DNA-bd_sf"/>
</dbReference>
<feature type="domain" description="HTH rpiR-type" evidence="4">
    <location>
        <begin position="4"/>
        <end position="80"/>
    </location>
</feature>
<evidence type="ECO:0008006" key="8">
    <source>
        <dbReference type="Google" id="ProtNLM"/>
    </source>
</evidence>
<dbReference type="PROSITE" id="PS51464">
    <property type="entry name" value="SIS"/>
    <property type="match status" value="1"/>
</dbReference>
<dbReference type="SUPFAM" id="SSF53697">
    <property type="entry name" value="SIS domain"/>
    <property type="match status" value="1"/>
</dbReference>
<dbReference type="PANTHER" id="PTHR30514">
    <property type="entry name" value="GLUCOKINASE"/>
    <property type="match status" value="1"/>
</dbReference>
<dbReference type="Gene3D" id="3.40.50.10490">
    <property type="entry name" value="Glucose-6-phosphate isomerase like protein, domain 1"/>
    <property type="match status" value="1"/>
</dbReference>
<evidence type="ECO:0000313" key="6">
    <source>
        <dbReference type="EMBL" id="ERS93479.1"/>
    </source>
</evidence>
<dbReference type="InterPro" id="IPR047640">
    <property type="entry name" value="RpiR-like"/>
</dbReference>
<evidence type="ECO:0000259" key="5">
    <source>
        <dbReference type="PROSITE" id="PS51464"/>
    </source>
</evidence>
<keyword evidence="3" id="KW-0804">Transcription</keyword>
<keyword evidence="7" id="KW-1185">Reference proteome</keyword>
<organism evidence="6 7">
    <name type="scientific">Staphylococcus simulans UMC-CNS-990</name>
    <dbReference type="NCBI Taxonomy" id="1405498"/>
    <lineage>
        <taxon>Bacteria</taxon>
        <taxon>Bacillati</taxon>
        <taxon>Bacillota</taxon>
        <taxon>Bacilli</taxon>
        <taxon>Bacillales</taxon>
        <taxon>Staphylococcaceae</taxon>
        <taxon>Staphylococcus</taxon>
    </lineage>
</organism>
<evidence type="ECO:0000313" key="7">
    <source>
        <dbReference type="Proteomes" id="UP000017131"/>
    </source>
</evidence>
<evidence type="ECO:0000256" key="3">
    <source>
        <dbReference type="ARBA" id="ARBA00023163"/>
    </source>
</evidence>
<sequence>MGNEQLLIYIEEQMEQLTKNEQQVARYLIEAPEAVLEMSAQALGKETQTSSATVIRCVHKLGFKGLVDLKLAISSYLPNHQASVYQEMEQDEPANEIKSKLFNRAAYTLKTTETLLDDQTLETIAEKLRQCKKLVVFGVGASHIVAEDIFQKFTRAGMNVVHSSDAHIIATTLAGSNNEGTLMIGISNSGQNRETLKLAQVARHYHVPVIGMTSRKDSELANEADECLFHDASSDRSLRLAATSSLIAQLITVDTLFYTYLAKDYTNHIAHLSQTRDAVDLYVDGD</sequence>
<protein>
    <recommendedName>
        <fullName evidence="8">RpiR family transcriptional regulator</fullName>
    </recommendedName>
</protein>
<reference evidence="6 7" key="1">
    <citation type="journal article" date="2013" name="Genome Announc.">
        <title>Draft Genome Sequence of Staphylococcus simulans UMC-CNS-990, Isolated from a Case of Chronic Bovine Mastitis.</title>
        <authorList>
            <person name="Calcutt M.J."/>
            <person name="Foecking M.F."/>
            <person name="Hsieh H.Y."/>
            <person name="Perry J."/>
            <person name="Stewart G.C."/>
            <person name="Middleton J.R."/>
        </authorList>
    </citation>
    <scope>NUCLEOTIDE SEQUENCE [LARGE SCALE GENOMIC DNA]</scope>
    <source>
        <strain evidence="6 7">UMC-CNS-990</strain>
    </source>
</reference>
<dbReference type="Pfam" id="PF01418">
    <property type="entry name" value="HTH_6"/>
    <property type="match status" value="1"/>
</dbReference>
<evidence type="ECO:0000256" key="2">
    <source>
        <dbReference type="ARBA" id="ARBA00023125"/>
    </source>
</evidence>
<keyword evidence="2" id="KW-0238">DNA-binding</keyword>